<dbReference type="InterPro" id="IPR050297">
    <property type="entry name" value="LipidA_mod_glycosyltrf_83"/>
</dbReference>
<feature type="transmembrane region" description="Helical" evidence="8">
    <location>
        <begin position="167"/>
        <end position="200"/>
    </location>
</feature>
<evidence type="ECO:0000259" key="9">
    <source>
        <dbReference type="Pfam" id="PF13231"/>
    </source>
</evidence>
<evidence type="ECO:0000313" key="11">
    <source>
        <dbReference type="Proteomes" id="UP000176850"/>
    </source>
</evidence>
<proteinExistence type="predicted"/>
<dbReference type="Proteomes" id="UP000176850">
    <property type="component" value="Unassembled WGS sequence"/>
</dbReference>
<dbReference type="PANTHER" id="PTHR33908:SF11">
    <property type="entry name" value="MEMBRANE PROTEIN"/>
    <property type="match status" value="1"/>
</dbReference>
<organism evidence="10 11">
    <name type="scientific">Candidatus Roizmanbacteria bacterium RIFCSPHIGHO2_01_FULL_39_24</name>
    <dbReference type="NCBI Taxonomy" id="1802032"/>
    <lineage>
        <taxon>Bacteria</taxon>
        <taxon>Candidatus Roizmaniibacteriota</taxon>
    </lineage>
</organism>
<feature type="transmembrane region" description="Helical" evidence="8">
    <location>
        <begin position="117"/>
        <end position="136"/>
    </location>
</feature>
<feature type="transmembrane region" description="Helical" evidence="8">
    <location>
        <begin position="12"/>
        <end position="28"/>
    </location>
</feature>
<dbReference type="Pfam" id="PF13231">
    <property type="entry name" value="PMT_2"/>
    <property type="match status" value="1"/>
</dbReference>
<evidence type="ECO:0000256" key="5">
    <source>
        <dbReference type="ARBA" id="ARBA00022692"/>
    </source>
</evidence>
<accession>A0A1F7GJY6</accession>
<evidence type="ECO:0000256" key="2">
    <source>
        <dbReference type="ARBA" id="ARBA00022475"/>
    </source>
</evidence>
<reference evidence="10 11" key="1">
    <citation type="journal article" date="2016" name="Nat. Commun.">
        <title>Thousands of microbial genomes shed light on interconnected biogeochemical processes in an aquifer system.</title>
        <authorList>
            <person name="Anantharaman K."/>
            <person name="Brown C.T."/>
            <person name="Hug L.A."/>
            <person name="Sharon I."/>
            <person name="Castelle C.J."/>
            <person name="Probst A.J."/>
            <person name="Thomas B.C."/>
            <person name="Singh A."/>
            <person name="Wilkins M.J."/>
            <person name="Karaoz U."/>
            <person name="Brodie E.L."/>
            <person name="Williams K.H."/>
            <person name="Hubbard S.S."/>
            <person name="Banfield J.F."/>
        </authorList>
    </citation>
    <scope>NUCLEOTIDE SEQUENCE [LARGE SCALE GENOMIC DNA]</scope>
</reference>
<evidence type="ECO:0000313" key="10">
    <source>
        <dbReference type="EMBL" id="OGK18882.1"/>
    </source>
</evidence>
<dbReference type="EMBL" id="MFZH01000023">
    <property type="protein sequence ID" value="OGK18882.1"/>
    <property type="molecule type" value="Genomic_DNA"/>
</dbReference>
<keyword evidence="4" id="KW-0808">Transferase</keyword>
<feature type="transmembrane region" description="Helical" evidence="8">
    <location>
        <begin position="92"/>
        <end position="111"/>
    </location>
</feature>
<dbReference type="AlphaFoldDB" id="A0A1F7GJY6"/>
<feature type="transmembrane region" description="Helical" evidence="8">
    <location>
        <begin position="303"/>
        <end position="324"/>
    </location>
</feature>
<keyword evidence="3" id="KW-0328">Glycosyltransferase</keyword>
<feature type="transmembrane region" description="Helical" evidence="8">
    <location>
        <begin position="330"/>
        <end position="349"/>
    </location>
</feature>
<evidence type="ECO:0000256" key="4">
    <source>
        <dbReference type="ARBA" id="ARBA00022679"/>
    </source>
</evidence>
<name>A0A1F7GJY6_9BACT</name>
<evidence type="ECO:0000256" key="8">
    <source>
        <dbReference type="SAM" id="Phobius"/>
    </source>
</evidence>
<keyword evidence="5 8" id="KW-0812">Transmembrane</keyword>
<feature type="transmembrane region" description="Helical" evidence="8">
    <location>
        <begin position="212"/>
        <end position="231"/>
    </location>
</feature>
<comment type="caution">
    <text evidence="10">The sequence shown here is derived from an EMBL/GenBank/DDBJ whole genome shotgun (WGS) entry which is preliminary data.</text>
</comment>
<keyword evidence="2" id="KW-1003">Cell membrane</keyword>
<dbReference type="GO" id="GO:0016763">
    <property type="term" value="F:pentosyltransferase activity"/>
    <property type="evidence" value="ECO:0007669"/>
    <property type="project" value="TreeGrafter"/>
</dbReference>
<keyword evidence="7 8" id="KW-0472">Membrane</keyword>
<keyword evidence="6 8" id="KW-1133">Transmembrane helix</keyword>
<gene>
    <name evidence="10" type="ORF">A2799_02355</name>
</gene>
<dbReference type="PANTHER" id="PTHR33908">
    <property type="entry name" value="MANNOSYLTRANSFERASE YKCB-RELATED"/>
    <property type="match status" value="1"/>
</dbReference>
<evidence type="ECO:0000256" key="1">
    <source>
        <dbReference type="ARBA" id="ARBA00004651"/>
    </source>
</evidence>
<feature type="transmembrane region" description="Helical" evidence="8">
    <location>
        <begin position="268"/>
        <end position="296"/>
    </location>
</feature>
<protein>
    <recommendedName>
        <fullName evidence="9">Glycosyltransferase RgtA/B/C/D-like domain-containing protein</fullName>
    </recommendedName>
</protein>
<evidence type="ECO:0000256" key="6">
    <source>
        <dbReference type="ARBA" id="ARBA00022989"/>
    </source>
</evidence>
<evidence type="ECO:0000256" key="7">
    <source>
        <dbReference type="ARBA" id="ARBA00023136"/>
    </source>
</evidence>
<dbReference type="GO" id="GO:0009103">
    <property type="term" value="P:lipopolysaccharide biosynthetic process"/>
    <property type="evidence" value="ECO:0007669"/>
    <property type="project" value="UniProtKB-ARBA"/>
</dbReference>
<sequence>MKRFIKNIVAKNLPFTLIFAIAAFLRLFRVEEFITFLSDQGRDALIIKDIVTFKHFPLIGAPTSIGQVFLGPAYYYFVAPFLLIYNFNPAGLAYGVAFYMLIGIIACYVLIKREVDVQVALLFSLITAFSAVNITLSRFSWNPNLLPLSSFFALFSLYKLMKDRSVIAGVFFGFFLGLSFQFHYLALFLLPSIGIVYLFFLYKHKVFKSFRTLFFVPLLSFIVTISPLVFFDLRHGFINSKNFITLFSIQKDVPHELFSTKFLNVNSAFYSLFFNIPVSISLALLISLLVLIVYLLISKRKKVSLLIHINFLTFFLFIISFSLVQTPRHIHYFTPIYFSFTLVLAYFLAQIASMKGKWIVIVSLILVLFIYQNVYTLPFFSPAGNGQIKHAQTVAEFMLPKIGDKPFNIAVWPVYFSEDNYVYFLSLAGHTPADRAKVEVTDQMFVLCNEEPCLVLNSPSWNISMFGRAEIDKIWIVEGIKIYKLVHAK</sequence>
<dbReference type="GO" id="GO:0005886">
    <property type="term" value="C:plasma membrane"/>
    <property type="evidence" value="ECO:0007669"/>
    <property type="project" value="UniProtKB-SubCell"/>
</dbReference>
<dbReference type="InterPro" id="IPR038731">
    <property type="entry name" value="RgtA/B/C-like"/>
</dbReference>
<evidence type="ECO:0000256" key="3">
    <source>
        <dbReference type="ARBA" id="ARBA00022676"/>
    </source>
</evidence>
<comment type="subcellular location">
    <subcellularLocation>
        <location evidence="1">Cell membrane</location>
        <topology evidence="1">Multi-pass membrane protein</topology>
    </subcellularLocation>
</comment>
<feature type="transmembrane region" description="Helical" evidence="8">
    <location>
        <begin position="358"/>
        <end position="380"/>
    </location>
</feature>
<feature type="domain" description="Glycosyltransferase RgtA/B/C/D-like" evidence="9">
    <location>
        <begin position="72"/>
        <end position="227"/>
    </location>
</feature>